<accession>A0ABY5WC91</accession>
<sequence length="420" mass="46537">MADARLKDRYVVERLPLAHNGMGEVWKAWDSRLNRHVIVKTINLAAMDADLVRRFRREALLTAQLDHPGVPTVYDLDEHDGRPYLVLQKIKGITLTDLTAEQDPLPIAWVSAIGAQISSVLIAAQQIGLVHRDLKPSNVMLEPSGAVKVLDFGVAVVRDDNRYSRITRTGESVGTLGYMAPEQIRDDPTDHRTDLYGLGATLFHLLTTQPPFDGATTMTTVRHQLEDPPPRPSQLRPEIPDALDDLVHALLAERPEDRPASALEVYNTLAPLAGNLPPIPGAVSDGVDPVRSYAAIVGQRPAARTAAPSPRTEPPDVNADEAARQAEQLYTAGEYRAAARRWRQLAEQHEERYGPGHPQVFDWRQSAARAHLPLGEHSRAIRLLDALLEQRIRADGPDHPAVLELRQELTRLRAEHPTTP</sequence>
<name>A0ABY5WC91_9ACTN</name>
<organism evidence="8 9">
    <name type="scientific">Dactylosporangium fulvum</name>
    <dbReference type="NCBI Taxonomy" id="53359"/>
    <lineage>
        <taxon>Bacteria</taxon>
        <taxon>Bacillati</taxon>
        <taxon>Actinomycetota</taxon>
        <taxon>Actinomycetes</taxon>
        <taxon>Micromonosporales</taxon>
        <taxon>Micromonosporaceae</taxon>
        <taxon>Dactylosporangium</taxon>
    </lineage>
</organism>
<dbReference type="Gene3D" id="3.30.200.20">
    <property type="entry name" value="Phosphorylase Kinase, domain 1"/>
    <property type="match status" value="1"/>
</dbReference>
<dbReference type="Gene3D" id="1.25.40.10">
    <property type="entry name" value="Tetratricopeptide repeat domain"/>
    <property type="match status" value="1"/>
</dbReference>
<evidence type="ECO:0000313" key="9">
    <source>
        <dbReference type="Proteomes" id="UP001059617"/>
    </source>
</evidence>
<feature type="domain" description="Protein kinase" evidence="7">
    <location>
        <begin position="11"/>
        <end position="273"/>
    </location>
</feature>
<keyword evidence="4" id="KW-0547">Nucleotide-binding</keyword>
<dbReference type="EC" id="2.7.11.1" evidence="1"/>
<dbReference type="PROSITE" id="PS50011">
    <property type="entry name" value="PROTEIN_KINASE_DOM"/>
    <property type="match status" value="1"/>
</dbReference>
<dbReference type="SUPFAM" id="SSF48452">
    <property type="entry name" value="TPR-like"/>
    <property type="match status" value="1"/>
</dbReference>
<dbReference type="RefSeq" id="WP_259867827.1">
    <property type="nucleotide sequence ID" value="NZ_BAAAST010000054.1"/>
</dbReference>
<evidence type="ECO:0000256" key="3">
    <source>
        <dbReference type="ARBA" id="ARBA00022679"/>
    </source>
</evidence>
<keyword evidence="9" id="KW-1185">Reference proteome</keyword>
<dbReference type="InterPro" id="IPR011990">
    <property type="entry name" value="TPR-like_helical_dom_sf"/>
</dbReference>
<protein>
    <recommendedName>
        <fullName evidence="1">non-specific serine/threonine protein kinase</fullName>
        <ecNumber evidence="1">2.7.11.1</ecNumber>
    </recommendedName>
</protein>
<dbReference type="Gene3D" id="1.10.510.10">
    <property type="entry name" value="Transferase(Phosphotransferase) domain 1"/>
    <property type="match status" value="1"/>
</dbReference>
<keyword evidence="5 8" id="KW-0418">Kinase</keyword>
<dbReference type="EMBL" id="CP073720">
    <property type="protein sequence ID" value="UWP87497.1"/>
    <property type="molecule type" value="Genomic_DNA"/>
</dbReference>
<keyword evidence="2" id="KW-0723">Serine/threonine-protein kinase</keyword>
<keyword evidence="6" id="KW-0067">ATP-binding</keyword>
<dbReference type="InterPro" id="IPR000719">
    <property type="entry name" value="Prot_kinase_dom"/>
</dbReference>
<evidence type="ECO:0000256" key="2">
    <source>
        <dbReference type="ARBA" id="ARBA00022527"/>
    </source>
</evidence>
<dbReference type="CDD" id="cd14014">
    <property type="entry name" value="STKc_PknB_like"/>
    <property type="match status" value="1"/>
</dbReference>
<evidence type="ECO:0000256" key="5">
    <source>
        <dbReference type="ARBA" id="ARBA00022777"/>
    </source>
</evidence>
<proteinExistence type="predicted"/>
<evidence type="ECO:0000256" key="1">
    <source>
        <dbReference type="ARBA" id="ARBA00012513"/>
    </source>
</evidence>
<gene>
    <name evidence="8" type="ORF">Dfulv_21495</name>
</gene>
<evidence type="ECO:0000256" key="6">
    <source>
        <dbReference type="ARBA" id="ARBA00022840"/>
    </source>
</evidence>
<dbReference type="InterPro" id="IPR011009">
    <property type="entry name" value="Kinase-like_dom_sf"/>
</dbReference>
<evidence type="ECO:0000259" key="7">
    <source>
        <dbReference type="PROSITE" id="PS50011"/>
    </source>
</evidence>
<dbReference type="PROSITE" id="PS00108">
    <property type="entry name" value="PROTEIN_KINASE_ST"/>
    <property type="match status" value="1"/>
</dbReference>
<dbReference type="PANTHER" id="PTHR43289:SF6">
    <property type="entry name" value="SERINE_THREONINE-PROTEIN KINASE NEKL-3"/>
    <property type="match status" value="1"/>
</dbReference>
<keyword evidence="3" id="KW-0808">Transferase</keyword>
<dbReference type="InterPro" id="IPR008271">
    <property type="entry name" value="Ser/Thr_kinase_AS"/>
</dbReference>
<evidence type="ECO:0000313" key="8">
    <source>
        <dbReference type="EMBL" id="UWP87497.1"/>
    </source>
</evidence>
<dbReference type="SUPFAM" id="SSF56112">
    <property type="entry name" value="Protein kinase-like (PK-like)"/>
    <property type="match status" value="1"/>
</dbReference>
<reference evidence="8" key="2">
    <citation type="submission" date="2022-09" db="EMBL/GenBank/DDBJ databases">
        <title>Biosynthetic gene clusters of Dactylosporangioum fulvum.</title>
        <authorList>
            <person name="Caradec T."/>
        </authorList>
    </citation>
    <scope>NUCLEOTIDE SEQUENCE</scope>
    <source>
        <strain evidence="8">NRRL B-16292</strain>
    </source>
</reference>
<reference evidence="8" key="1">
    <citation type="submission" date="2021-04" db="EMBL/GenBank/DDBJ databases">
        <authorList>
            <person name="Hartkoorn R.C."/>
            <person name="Beaudoing E."/>
            <person name="Hot D."/>
        </authorList>
    </citation>
    <scope>NUCLEOTIDE SEQUENCE</scope>
    <source>
        <strain evidence="8">NRRL B-16292</strain>
    </source>
</reference>
<dbReference type="Proteomes" id="UP001059617">
    <property type="component" value="Chromosome"/>
</dbReference>
<dbReference type="PANTHER" id="PTHR43289">
    <property type="entry name" value="MITOGEN-ACTIVATED PROTEIN KINASE KINASE KINASE 20-RELATED"/>
    <property type="match status" value="1"/>
</dbReference>
<dbReference type="SMART" id="SM00220">
    <property type="entry name" value="S_TKc"/>
    <property type="match status" value="1"/>
</dbReference>
<dbReference type="GO" id="GO:0016301">
    <property type="term" value="F:kinase activity"/>
    <property type="evidence" value="ECO:0007669"/>
    <property type="project" value="UniProtKB-KW"/>
</dbReference>
<evidence type="ECO:0000256" key="4">
    <source>
        <dbReference type="ARBA" id="ARBA00022741"/>
    </source>
</evidence>
<dbReference type="Pfam" id="PF00069">
    <property type="entry name" value="Pkinase"/>
    <property type="match status" value="1"/>
</dbReference>